<evidence type="ECO:0000313" key="5">
    <source>
        <dbReference type="EMBL" id="KAK0952703.1"/>
    </source>
</evidence>
<name>A0AAN6H2G3_9PEZI</name>
<reference evidence="5" key="1">
    <citation type="submission" date="2023-06" db="EMBL/GenBank/DDBJ databases">
        <title>Black Yeasts Isolated from many extreme environments.</title>
        <authorList>
            <person name="Coleine C."/>
            <person name="Stajich J.E."/>
            <person name="Selbmann L."/>
        </authorList>
    </citation>
    <scope>NUCLEOTIDE SEQUENCE</scope>
    <source>
        <strain evidence="5">CCFEE 5200</strain>
    </source>
</reference>
<dbReference type="Pfam" id="PF00400">
    <property type="entry name" value="WD40"/>
    <property type="match status" value="2"/>
</dbReference>
<dbReference type="AlphaFoldDB" id="A0AAN6H2G3"/>
<dbReference type="PANTHER" id="PTHR19857:SF8">
    <property type="entry name" value="ANGIO-ASSOCIATED MIGRATORY CELL PROTEIN"/>
    <property type="match status" value="1"/>
</dbReference>
<protein>
    <submittedName>
        <fullName evidence="5">60S ribosomal subunit assembly or modification protein</fullName>
    </submittedName>
</protein>
<gene>
    <name evidence="5" type="primary">SQT1_2</name>
    <name evidence="5" type="ORF">LTR91_024259</name>
</gene>
<evidence type="ECO:0000256" key="1">
    <source>
        <dbReference type="ARBA" id="ARBA00022574"/>
    </source>
</evidence>
<feature type="repeat" description="WD" evidence="3">
    <location>
        <begin position="235"/>
        <end position="268"/>
    </location>
</feature>
<comment type="caution">
    <text evidence="5">The sequence shown here is derived from an EMBL/GenBank/DDBJ whole genome shotgun (WGS) entry which is preliminary data.</text>
</comment>
<dbReference type="PROSITE" id="PS50082">
    <property type="entry name" value="WD_REPEATS_2"/>
    <property type="match status" value="2"/>
</dbReference>
<feature type="compositionally biased region" description="Acidic residues" evidence="4">
    <location>
        <begin position="14"/>
        <end position="50"/>
    </location>
</feature>
<organism evidence="5 6">
    <name type="scientific">Friedmanniomyces endolithicus</name>
    <dbReference type="NCBI Taxonomy" id="329885"/>
    <lineage>
        <taxon>Eukaryota</taxon>
        <taxon>Fungi</taxon>
        <taxon>Dikarya</taxon>
        <taxon>Ascomycota</taxon>
        <taxon>Pezizomycotina</taxon>
        <taxon>Dothideomycetes</taxon>
        <taxon>Dothideomycetidae</taxon>
        <taxon>Mycosphaerellales</taxon>
        <taxon>Teratosphaeriaceae</taxon>
        <taxon>Friedmanniomyces</taxon>
    </lineage>
</organism>
<dbReference type="InterPro" id="IPR015943">
    <property type="entry name" value="WD40/YVTN_repeat-like_dom_sf"/>
</dbReference>
<evidence type="ECO:0000256" key="4">
    <source>
        <dbReference type="SAM" id="MobiDB-lite"/>
    </source>
</evidence>
<keyword evidence="2" id="KW-0677">Repeat</keyword>
<dbReference type="InterPro" id="IPR019775">
    <property type="entry name" value="WD40_repeat_CS"/>
</dbReference>
<evidence type="ECO:0000313" key="6">
    <source>
        <dbReference type="Proteomes" id="UP001175353"/>
    </source>
</evidence>
<sequence>MADREMRDPHDSLTDEQADALLDADEAEETIEQDEDDAAMDSGGEDGEDVDVDGMVEEIQLQNDSVAHFDLHKDSVYCIAQHPLRPEIVATGGGDDTAYIWNATPANSTEDGPVLPQSYESNPQPRERKGQEAIAKLAEQDETVNAIAFTLPAGEFVVTGTLAGKLNVYATPSNQQPTAKLIGSAKEVEEINWILPCPHKSYPNTIALGANDGSVWVYTIDTSDSASPLTIVQTFFLHQAPCTAGAWTPDGKLLATVAEDSSLYVWDVFGEAAAAGVTDPMGGGQAVVALTAEDERFKVDGGLYSAAVSPGGGLVAVGGAGGHIRVVGLPRLSAAPSNPTTSTSKGASARSKPSASKQTPAPSSASASASQAGHLLASLSAQTDGIETLSFAQPPLTLLAAGSVDGSLALFDAAHNFALRRHIPFAHGGDDDDEGPQAVIQVEFVKTALGTSNPRGHLVTSCGNDGVVRRWDVRGGTATEGGKGRGLVGEWRGHRGGGEGGGVLGFVQGGGGGRVVTAGDDGVGLVFETP</sequence>
<feature type="compositionally biased region" description="Basic and acidic residues" evidence="4">
    <location>
        <begin position="1"/>
        <end position="13"/>
    </location>
</feature>
<accession>A0AAN6H2G3</accession>
<dbReference type="PANTHER" id="PTHR19857">
    <property type="entry name" value="MITOCHONDRIAL DIVISION PROTEIN 1-RELATED"/>
    <property type="match status" value="1"/>
</dbReference>
<dbReference type="SUPFAM" id="SSF50978">
    <property type="entry name" value="WD40 repeat-like"/>
    <property type="match status" value="1"/>
</dbReference>
<feature type="repeat" description="WD" evidence="3">
    <location>
        <begin position="69"/>
        <end position="111"/>
    </location>
</feature>
<feature type="compositionally biased region" description="Low complexity" evidence="4">
    <location>
        <begin position="333"/>
        <end position="344"/>
    </location>
</feature>
<evidence type="ECO:0000256" key="2">
    <source>
        <dbReference type="ARBA" id="ARBA00022737"/>
    </source>
</evidence>
<evidence type="ECO:0000256" key="3">
    <source>
        <dbReference type="PROSITE-ProRule" id="PRU00221"/>
    </source>
</evidence>
<feature type="region of interest" description="Disordered" evidence="4">
    <location>
        <begin position="105"/>
        <end position="130"/>
    </location>
</feature>
<dbReference type="SMART" id="SM00320">
    <property type="entry name" value="WD40"/>
    <property type="match status" value="8"/>
</dbReference>
<dbReference type="InterPro" id="IPR051179">
    <property type="entry name" value="WD_repeat_multifunction"/>
</dbReference>
<dbReference type="EMBL" id="JAUJLE010000595">
    <property type="protein sequence ID" value="KAK0952703.1"/>
    <property type="molecule type" value="Genomic_DNA"/>
</dbReference>
<dbReference type="Proteomes" id="UP001175353">
    <property type="component" value="Unassembled WGS sequence"/>
</dbReference>
<dbReference type="PROSITE" id="PS00678">
    <property type="entry name" value="WD_REPEATS_1"/>
    <property type="match status" value="1"/>
</dbReference>
<dbReference type="PROSITE" id="PS50294">
    <property type="entry name" value="WD_REPEATS_REGION"/>
    <property type="match status" value="1"/>
</dbReference>
<dbReference type="InterPro" id="IPR001680">
    <property type="entry name" value="WD40_rpt"/>
</dbReference>
<feature type="region of interest" description="Disordered" evidence="4">
    <location>
        <begin position="332"/>
        <end position="369"/>
    </location>
</feature>
<proteinExistence type="predicted"/>
<dbReference type="Gene3D" id="2.130.10.10">
    <property type="entry name" value="YVTN repeat-like/Quinoprotein amine dehydrogenase"/>
    <property type="match status" value="1"/>
</dbReference>
<feature type="region of interest" description="Disordered" evidence="4">
    <location>
        <begin position="1"/>
        <end position="50"/>
    </location>
</feature>
<keyword evidence="1 3" id="KW-0853">WD repeat</keyword>
<keyword evidence="6" id="KW-1185">Reference proteome</keyword>
<feature type="compositionally biased region" description="Low complexity" evidence="4">
    <location>
        <begin position="351"/>
        <end position="369"/>
    </location>
</feature>
<dbReference type="InterPro" id="IPR036322">
    <property type="entry name" value="WD40_repeat_dom_sf"/>
</dbReference>